<protein>
    <recommendedName>
        <fullName evidence="7">HAT C-terminal dimerisation domain-containing protein</fullName>
    </recommendedName>
</protein>
<evidence type="ECO:0000313" key="8">
    <source>
        <dbReference type="EMBL" id="KAK3232715.1"/>
    </source>
</evidence>
<keyword evidence="4" id="KW-0862">Zinc</keyword>
<dbReference type="InterPro" id="IPR008906">
    <property type="entry name" value="HATC_C_dom"/>
</dbReference>
<sequence length="193" mass="22114">MPNPDGSVYKDRRLDLLEWDIVKESAYFFTYVKNDATDLRQGTLYPTASLILPILGKVAYYAEAVTTPLKFEKSFLDPRYKDYFTFHSVNRWMRDSDDEEDAPVQVGVPSGEDSGDVPKEDEFNKYLGLPRVGAEVDLLVWWTERKKEFPVMAKWVRQFLATPASTAGVERAFSAVCHMHGDLRKCTSESQIQ</sequence>
<dbReference type="GO" id="GO:0005634">
    <property type="term" value="C:nucleus"/>
    <property type="evidence" value="ECO:0007669"/>
    <property type="project" value="UniProtKB-SubCell"/>
</dbReference>
<comment type="caution">
    <text evidence="8">The sequence shown here is derived from an EMBL/GenBank/DDBJ whole genome shotgun (WGS) entry which is preliminary data.</text>
</comment>
<accession>A0AAE0BBB4</accession>
<evidence type="ECO:0000256" key="3">
    <source>
        <dbReference type="ARBA" id="ARBA00022771"/>
    </source>
</evidence>
<evidence type="ECO:0000256" key="2">
    <source>
        <dbReference type="ARBA" id="ARBA00022723"/>
    </source>
</evidence>
<gene>
    <name evidence="8" type="ORF">CYMTET_56956</name>
</gene>
<evidence type="ECO:0000256" key="5">
    <source>
        <dbReference type="ARBA" id="ARBA00023242"/>
    </source>
</evidence>
<comment type="subcellular location">
    <subcellularLocation>
        <location evidence="1">Nucleus</location>
    </subcellularLocation>
</comment>
<feature type="region of interest" description="Disordered" evidence="6">
    <location>
        <begin position="97"/>
        <end position="117"/>
    </location>
</feature>
<organism evidence="8 9">
    <name type="scientific">Cymbomonas tetramitiformis</name>
    <dbReference type="NCBI Taxonomy" id="36881"/>
    <lineage>
        <taxon>Eukaryota</taxon>
        <taxon>Viridiplantae</taxon>
        <taxon>Chlorophyta</taxon>
        <taxon>Pyramimonadophyceae</taxon>
        <taxon>Pyramimonadales</taxon>
        <taxon>Pyramimonadaceae</taxon>
        <taxon>Cymbomonas</taxon>
    </lineage>
</organism>
<evidence type="ECO:0000256" key="1">
    <source>
        <dbReference type="ARBA" id="ARBA00004123"/>
    </source>
</evidence>
<dbReference type="GO" id="GO:0008270">
    <property type="term" value="F:zinc ion binding"/>
    <property type="evidence" value="ECO:0007669"/>
    <property type="project" value="UniProtKB-KW"/>
</dbReference>
<name>A0AAE0BBB4_9CHLO</name>
<keyword evidence="2" id="KW-0479">Metal-binding</keyword>
<evidence type="ECO:0000313" key="9">
    <source>
        <dbReference type="Proteomes" id="UP001190700"/>
    </source>
</evidence>
<keyword evidence="5" id="KW-0539">Nucleus</keyword>
<dbReference type="SUPFAM" id="SSF53098">
    <property type="entry name" value="Ribonuclease H-like"/>
    <property type="match status" value="1"/>
</dbReference>
<keyword evidence="9" id="KW-1185">Reference proteome</keyword>
<dbReference type="Pfam" id="PF05699">
    <property type="entry name" value="Dimer_Tnp_hAT"/>
    <property type="match status" value="1"/>
</dbReference>
<evidence type="ECO:0000256" key="4">
    <source>
        <dbReference type="ARBA" id="ARBA00022833"/>
    </source>
</evidence>
<reference evidence="8 9" key="1">
    <citation type="journal article" date="2015" name="Genome Biol. Evol.">
        <title>Comparative Genomics of a Bacterivorous Green Alga Reveals Evolutionary Causalities and Consequences of Phago-Mixotrophic Mode of Nutrition.</title>
        <authorList>
            <person name="Burns J.A."/>
            <person name="Paasch A."/>
            <person name="Narechania A."/>
            <person name="Kim E."/>
        </authorList>
    </citation>
    <scope>NUCLEOTIDE SEQUENCE [LARGE SCALE GENOMIC DNA]</scope>
    <source>
        <strain evidence="8 9">PLY_AMNH</strain>
    </source>
</reference>
<dbReference type="PANTHER" id="PTHR46481">
    <property type="entry name" value="ZINC FINGER BED DOMAIN-CONTAINING PROTEIN 4"/>
    <property type="match status" value="1"/>
</dbReference>
<dbReference type="PANTHER" id="PTHR46481:SF10">
    <property type="entry name" value="ZINC FINGER BED DOMAIN-CONTAINING PROTEIN 39"/>
    <property type="match status" value="1"/>
</dbReference>
<dbReference type="AlphaFoldDB" id="A0AAE0BBB4"/>
<dbReference type="Proteomes" id="UP001190700">
    <property type="component" value="Unassembled WGS sequence"/>
</dbReference>
<feature type="domain" description="HAT C-terminal dimerisation" evidence="7">
    <location>
        <begin position="122"/>
        <end position="178"/>
    </location>
</feature>
<keyword evidence="3" id="KW-0863">Zinc-finger</keyword>
<proteinExistence type="predicted"/>
<evidence type="ECO:0000256" key="6">
    <source>
        <dbReference type="SAM" id="MobiDB-lite"/>
    </source>
</evidence>
<evidence type="ECO:0000259" key="7">
    <source>
        <dbReference type="Pfam" id="PF05699"/>
    </source>
</evidence>
<dbReference type="EMBL" id="LGRX02035924">
    <property type="protein sequence ID" value="KAK3232715.1"/>
    <property type="molecule type" value="Genomic_DNA"/>
</dbReference>
<dbReference type="InterPro" id="IPR052035">
    <property type="entry name" value="ZnF_BED_domain_contain"/>
</dbReference>
<dbReference type="GO" id="GO:0046983">
    <property type="term" value="F:protein dimerization activity"/>
    <property type="evidence" value="ECO:0007669"/>
    <property type="project" value="InterPro"/>
</dbReference>
<dbReference type="InterPro" id="IPR012337">
    <property type="entry name" value="RNaseH-like_sf"/>
</dbReference>